<evidence type="ECO:0000256" key="3">
    <source>
        <dbReference type="ARBA" id="ARBA00022771"/>
    </source>
</evidence>
<dbReference type="EMBL" id="JAVIJP010000039">
    <property type="protein sequence ID" value="KAL3627508.1"/>
    <property type="molecule type" value="Genomic_DNA"/>
</dbReference>
<dbReference type="Pfam" id="PF08646">
    <property type="entry name" value="Rep_fac-A_C"/>
    <property type="match status" value="1"/>
</dbReference>
<dbReference type="PANTHER" id="PTHR47165">
    <property type="entry name" value="OS03G0429900 PROTEIN"/>
    <property type="match status" value="1"/>
</dbReference>
<dbReference type="AlphaFoldDB" id="A0ABD3CCC6"/>
<feature type="domain" description="Replication factor A C-terminal" evidence="7">
    <location>
        <begin position="239"/>
        <end position="330"/>
    </location>
</feature>
<dbReference type="GO" id="GO:0008270">
    <property type="term" value="F:zinc ion binding"/>
    <property type="evidence" value="ECO:0007669"/>
    <property type="project" value="UniProtKB-KW"/>
</dbReference>
<dbReference type="InterPro" id="IPR047192">
    <property type="entry name" value="Euk_RPA1_DBD_C"/>
</dbReference>
<keyword evidence="9" id="KW-1185">Reference proteome</keyword>
<dbReference type="GO" id="GO:0003677">
    <property type="term" value="F:DNA binding"/>
    <property type="evidence" value="ECO:0007669"/>
    <property type="project" value="UniProtKB-KW"/>
</dbReference>
<evidence type="ECO:0000256" key="4">
    <source>
        <dbReference type="ARBA" id="ARBA00022833"/>
    </source>
</evidence>
<keyword evidence="2" id="KW-0479">Metal-binding</keyword>
<comment type="similarity">
    <text evidence="1">Belongs to the replication factor A protein 1 family.</text>
</comment>
<comment type="caution">
    <text evidence="8">The sequence shown here is derived from an EMBL/GenBank/DDBJ whole genome shotgun (WGS) entry which is preliminary data.</text>
</comment>
<dbReference type="Proteomes" id="UP001632038">
    <property type="component" value="Unassembled WGS sequence"/>
</dbReference>
<reference evidence="9" key="1">
    <citation type="journal article" date="2024" name="IScience">
        <title>Strigolactones Initiate the Formation of Haustorium-like Structures in Castilleja.</title>
        <authorList>
            <person name="Buerger M."/>
            <person name="Peterson D."/>
            <person name="Chory J."/>
        </authorList>
    </citation>
    <scope>NUCLEOTIDE SEQUENCE [LARGE SCALE GENOMIC DNA]</scope>
</reference>
<dbReference type="SUPFAM" id="SSF50249">
    <property type="entry name" value="Nucleic acid-binding proteins"/>
    <property type="match status" value="2"/>
</dbReference>
<keyword evidence="5" id="KW-0238">DNA-binding</keyword>
<feature type="compositionally biased region" description="Polar residues" evidence="6">
    <location>
        <begin position="379"/>
        <end position="407"/>
    </location>
</feature>
<dbReference type="PANTHER" id="PTHR47165:SF4">
    <property type="entry name" value="OS03G0429900 PROTEIN"/>
    <property type="match status" value="1"/>
</dbReference>
<proteinExistence type="inferred from homology"/>
<keyword evidence="3" id="KW-0863">Zinc-finger</keyword>
<name>A0ABD3CCC6_9LAMI</name>
<keyword evidence="4" id="KW-0862">Zinc</keyword>
<evidence type="ECO:0000256" key="6">
    <source>
        <dbReference type="SAM" id="MobiDB-lite"/>
    </source>
</evidence>
<evidence type="ECO:0000313" key="9">
    <source>
        <dbReference type="Proteomes" id="UP001632038"/>
    </source>
</evidence>
<evidence type="ECO:0000256" key="2">
    <source>
        <dbReference type="ARBA" id="ARBA00022723"/>
    </source>
</evidence>
<sequence length="415" mass="46991">MGFVRVRDIRERQKPQTIQVRVLRKWISKGKKEELCYQFVDIYGDGIEATAEVKDIEHFDSLIHLYSCYNVSEYICTGPRTYMATVEHVASLVIGQKTVLEPITSVDIPDVYFRFATYEAIKRRIKDWKLLTGITSDVENEVEITLWPEMSHLITDEVVVGDIIAITSTMVTEYNGRLQLESTHLTTVAVNPEFPQTIEHINRLRALPATHSAATEERTVTLLDLRLLSRENIQSTRNFLCDAKITKIHEDRGWYYVLCSKCSKKLYPQEDSDALIFVCKDEANIIPIFRYCVNTTITDKTGSADAVFFNDSMQELLNISCEEMVKKHANTMNPKIIPNELKAAIDKPRRLHLSLKNDGKIVINNVSNSAPATDKDSPNIGTSTFTPATPLSKAGTSKRQLSESPGQQPLFWALA</sequence>
<accession>A0ABD3CCC6</accession>
<feature type="region of interest" description="Disordered" evidence="6">
    <location>
        <begin position="368"/>
        <end position="408"/>
    </location>
</feature>
<evidence type="ECO:0000313" key="8">
    <source>
        <dbReference type="EMBL" id="KAL3627508.1"/>
    </source>
</evidence>
<dbReference type="InterPro" id="IPR013955">
    <property type="entry name" value="Rep_factor-A_C"/>
</dbReference>
<evidence type="ECO:0000256" key="5">
    <source>
        <dbReference type="ARBA" id="ARBA00023125"/>
    </source>
</evidence>
<gene>
    <name evidence="8" type="ORF">CASFOL_028871</name>
</gene>
<dbReference type="CDD" id="cd04476">
    <property type="entry name" value="RPA1_DBD_C"/>
    <property type="match status" value="1"/>
</dbReference>
<evidence type="ECO:0000256" key="1">
    <source>
        <dbReference type="ARBA" id="ARBA00005690"/>
    </source>
</evidence>
<dbReference type="Gene3D" id="2.40.50.140">
    <property type="entry name" value="Nucleic acid-binding proteins"/>
    <property type="match status" value="3"/>
</dbReference>
<protein>
    <recommendedName>
        <fullName evidence="7">Replication factor A C-terminal domain-containing protein</fullName>
    </recommendedName>
</protein>
<organism evidence="8 9">
    <name type="scientific">Castilleja foliolosa</name>
    <dbReference type="NCBI Taxonomy" id="1961234"/>
    <lineage>
        <taxon>Eukaryota</taxon>
        <taxon>Viridiplantae</taxon>
        <taxon>Streptophyta</taxon>
        <taxon>Embryophyta</taxon>
        <taxon>Tracheophyta</taxon>
        <taxon>Spermatophyta</taxon>
        <taxon>Magnoliopsida</taxon>
        <taxon>eudicotyledons</taxon>
        <taxon>Gunneridae</taxon>
        <taxon>Pentapetalae</taxon>
        <taxon>asterids</taxon>
        <taxon>lamiids</taxon>
        <taxon>Lamiales</taxon>
        <taxon>Orobanchaceae</taxon>
        <taxon>Pedicularideae</taxon>
        <taxon>Castillejinae</taxon>
        <taxon>Castilleja</taxon>
    </lineage>
</organism>
<evidence type="ECO:0000259" key="7">
    <source>
        <dbReference type="Pfam" id="PF08646"/>
    </source>
</evidence>
<dbReference type="InterPro" id="IPR012340">
    <property type="entry name" value="NA-bd_OB-fold"/>
</dbReference>